<dbReference type="EC" id="1.5.3.7" evidence="10"/>
<comment type="caution">
    <text evidence="15">The sequence shown here is derived from an EMBL/GenBank/DDBJ whole genome shotgun (WGS) entry which is preliminary data.</text>
</comment>
<comment type="cofactor">
    <cofactor evidence="1">
        <name>FAD</name>
        <dbReference type="ChEBI" id="CHEBI:57692"/>
    </cofactor>
</comment>
<evidence type="ECO:0000256" key="3">
    <source>
        <dbReference type="ARBA" id="ARBA00012769"/>
    </source>
</evidence>
<dbReference type="Pfam" id="PF01266">
    <property type="entry name" value="DAO"/>
    <property type="match status" value="1"/>
</dbReference>
<dbReference type="PANTHER" id="PTHR10961">
    <property type="entry name" value="PEROXISOMAL SARCOSINE OXIDASE"/>
    <property type="match status" value="1"/>
</dbReference>
<dbReference type="GO" id="GO:0050031">
    <property type="term" value="F:L-pipecolate oxidase activity"/>
    <property type="evidence" value="ECO:0007669"/>
    <property type="project" value="UniProtKB-EC"/>
</dbReference>
<dbReference type="SUPFAM" id="SSF51905">
    <property type="entry name" value="FAD/NAD(P)-binding domain"/>
    <property type="match status" value="1"/>
</dbReference>
<evidence type="ECO:0000256" key="9">
    <source>
        <dbReference type="ARBA" id="ARBA00055924"/>
    </source>
</evidence>
<evidence type="ECO:0000256" key="4">
    <source>
        <dbReference type="ARBA" id="ARBA00022630"/>
    </source>
</evidence>
<dbReference type="PANTHER" id="PTHR10961:SF46">
    <property type="entry name" value="PEROXISOMAL SARCOSINE OXIDASE"/>
    <property type="match status" value="1"/>
</dbReference>
<dbReference type="GO" id="GO:0033514">
    <property type="term" value="P:L-lysine catabolic process to acetyl-CoA via L-pipecolate"/>
    <property type="evidence" value="ECO:0007669"/>
    <property type="project" value="TreeGrafter"/>
</dbReference>
<evidence type="ECO:0000256" key="5">
    <source>
        <dbReference type="ARBA" id="ARBA00022827"/>
    </source>
</evidence>
<evidence type="ECO:0000256" key="7">
    <source>
        <dbReference type="ARBA" id="ARBA00051859"/>
    </source>
</evidence>
<proteinExistence type="inferred from homology"/>
<comment type="catalytic activity">
    <reaction evidence="7">
        <text>L-pipecolate + O2 = L-1-piperideine-6-carboxylate + H2O2 + H(+)</text>
        <dbReference type="Rhea" id="RHEA:11992"/>
        <dbReference type="ChEBI" id="CHEBI:15378"/>
        <dbReference type="ChEBI" id="CHEBI:15379"/>
        <dbReference type="ChEBI" id="CHEBI:16240"/>
        <dbReference type="ChEBI" id="CHEBI:58769"/>
        <dbReference type="ChEBI" id="CHEBI:61185"/>
        <dbReference type="EC" id="1.5.3.7"/>
    </reaction>
</comment>
<evidence type="ECO:0000256" key="13">
    <source>
        <dbReference type="ARBA" id="ARBA00082118"/>
    </source>
</evidence>
<evidence type="ECO:0000313" key="16">
    <source>
        <dbReference type="Proteomes" id="UP000327493"/>
    </source>
</evidence>
<dbReference type="AlphaFoldDB" id="A0A5J5DLW5"/>
<dbReference type="FunFam" id="3.50.50.60:FF:000189">
    <property type="entry name" value="Monomeric sarcosine oxidase"/>
    <property type="match status" value="1"/>
</dbReference>
<comment type="catalytic activity">
    <reaction evidence="8">
        <text>sarcosine + O2 + H2O = formaldehyde + glycine + H2O2</text>
        <dbReference type="Rhea" id="RHEA:13313"/>
        <dbReference type="ChEBI" id="CHEBI:15377"/>
        <dbReference type="ChEBI" id="CHEBI:15379"/>
        <dbReference type="ChEBI" id="CHEBI:16240"/>
        <dbReference type="ChEBI" id="CHEBI:16842"/>
        <dbReference type="ChEBI" id="CHEBI:57305"/>
        <dbReference type="ChEBI" id="CHEBI:57433"/>
        <dbReference type="EC" id="1.5.3.1"/>
    </reaction>
</comment>
<organism evidence="15 16">
    <name type="scientific">Etheostoma spectabile</name>
    <name type="common">orangethroat darter</name>
    <dbReference type="NCBI Taxonomy" id="54343"/>
    <lineage>
        <taxon>Eukaryota</taxon>
        <taxon>Metazoa</taxon>
        <taxon>Chordata</taxon>
        <taxon>Craniata</taxon>
        <taxon>Vertebrata</taxon>
        <taxon>Euteleostomi</taxon>
        <taxon>Actinopterygii</taxon>
        <taxon>Neopterygii</taxon>
        <taxon>Teleostei</taxon>
        <taxon>Neoteleostei</taxon>
        <taxon>Acanthomorphata</taxon>
        <taxon>Eupercaria</taxon>
        <taxon>Perciformes</taxon>
        <taxon>Percoidei</taxon>
        <taxon>Percidae</taxon>
        <taxon>Etheostomatinae</taxon>
        <taxon>Etheostoma</taxon>
    </lineage>
</organism>
<evidence type="ECO:0000259" key="14">
    <source>
        <dbReference type="Pfam" id="PF01266"/>
    </source>
</evidence>
<dbReference type="Gene3D" id="3.50.50.60">
    <property type="entry name" value="FAD/NAD(P)-binding domain"/>
    <property type="match status" value="1"/>
</dbReference>
<dbReference type="Proteomes" id="UP000327493">
    <property type="component" value="Chromosome 3"/>
</dbReference>
<dbReference type="GO" id="GO:0005777">
    <property type="term" value="C:peroxisome"/>
    <property type="evidence" value="ECO:0007669"/>
    <property type="project" value="TreeGrafter"/>
</dbReference>
<keyword evidence="4" id="KW-0285">Flavoprotein</keyword>
<evidence type="ECO:0000256" key="12">
    <source>
        <dbReference type="ARBA" id="ARBA00082030"/>
    </source>
</evidence>
<keyword evidence="5" id="KW-0274">FAD</keyword>
<evidence type="ECO:0000256" key="10">
    <source>
        <dbReference type="ARBA" id="ARBA00066548"/>
    </source>
</evidence>
<evidence type="ECO:0000256" key="2">
    <source>
        <dbReference type="ARBA" id="ARBA00010989"/>
    </source>
</evidence>
<evidence type="ECO:0000256" key="8">
    <source>
        <dbReference type="ARBA" id="ARBA00052742"/>
    </source>
</evidence>
<sequence>MVRWNGRIRTTEDPLCQRWADCMYRSIDYIGLGEVCSCVLKTNPGSMSTEREYEVIVIGAGVQGSFTAYQLAQRNKKTLLLEQFVLPHSRGSSHGQTRIIRKAYEQDFYIHMMEECYELWAQLERETGVKLYRQTGLLVMGPESSQSYLAIKNTLQRNKVPMVILNRDNFSQHIPHVNLAEGDGAVVDITAGVLYADRALKTVQGQFQKLGGVIRDKEKVTDIKPGPVVTVSTSAGVYRANSVVITAGPWANRLLAHIGLQLPLEVVKINVCYWREKVPGSYNVKQRFPCFLQTEGEESKQQIYGLPSNEYPGLMKICYHAGAETDPDQRDRQTDRSDIDILQRYITRCLPGLVPEPAVVESCMLNEALLNEVVLVLLVSLWSLQDPSKATMLSVTGLCTLLHPVALPPDKAPPNDSPTWGTGPSPYLVSGKAVGGLHPILEPPGVVSPWRKRLAKGHLH</sequence>
<gene>
    <name evidence="15" type="ORF">FQN60_005199</name>
</gene>
<evidence type="ECO:0000256" key="6">
    <source>
        <dbReference type="ARBA" id="ARBA00023002"/>
    </source>
</evidence>
<accession>A0A5J5DLW5</accession>
<dbReference type="Gene3D" id="3.30.9.10">
    <property type="entry name" value="D-Amino Acid Oxidase, subunit A, domain 2"/>
    <property type="match status" value="1"/>
</dbReference>
<dbReference type="EMBL" id="VOFY01000003">
    <property type="protein sequence ID" value="KAA8594365.1"/>
    <property type="molecule type" value="Genomic_DNA"/>
</dbReference>
<name>A0A5J5DLW5_9PERO</name>
<evidence type="ECO:0000256" key="11">
    <source>
        <dbReference type="ARBA" id="ARBA00070200"/>
    </source>
</evidence>
<keyword evidence="6" id="KW-0560">Oxidoreductase</keyword>
<evidence type="ECO:0000256" key="1">
    <source>
        <dbReference type="ARBA" id="ARBA00001974"/>
    </source>
</evidence>
<dbReference type="EC" id="1.5.3.1" evidence="3"/>
<feature type="non-terminal residue" evidence="15">
    <location>
        <position position="460"/>
    </location>
</feature>
<dbReference type="SUPFAM" id="SSF54373">
    <property type="entry name" value="FAD-linked reductases, C-terminal domain"/>
    <property type="match status" value="1"/>
</dbReference>
<evidence type="ECO:0000313" key="15">
    <source>
        <dbReference type="EMBL" id="KAA8594365.1"/>
    </source>
</evidence>
<feature type="domain" description="FAD dependent oxidoreductase" evidence="14">
    <location>
        <begin position="55"/>
        <end position="355"/>
    </location>
</feature>
<dbReference type="InterPro" id="IPR006076">
    <property type="entry name" value="FAD-dep_OxRdtase"/>
</dbReference>
<protein>
    <recommendedName>
        <fullName evidence="11">Peroxisomal sarcosine oxidase</fullName>
        <ecNumber evidence="3">1.5.3.1</ecNumber>
        <ecNumber evidence="10">1.5.3.7</ecNumber>
    </recommendedName>
    <alternativeName>
        <fullName evidence="12">L-pipecolate oxidase</fullName>
    </alternativeName>
    <alternativeName>
        <fullName evidence="13">L-pipecolic acid oxidase</fullName>
    </alternativeName>
</protein>
<dbReference type="GO" id="GO:0008115">
    <property type="term" value="F:sarcosine oxidase activity"/>
    <property type="evidence" value="ECO:0007669"/>
    <property type="project" value="UniProtKB-EC"/>
</dbReference>
<dbReference type="InterPro" id="IPR045170">
    <property type="entry name" value="MTOX"/>
</dbReference>
<keyword evidence="16" id="KW-1185">Reference proteome</keyword>
<reference evidence="15 16" key="1">
    <citation type="submission" date="2019-08" db="EMBL/GenBank/DDBJ databases">
        <title>A chromosome-level genome assembly, high-density linkage maps, and genome scans reveal the genomic architecture of hybrid incompatibilities underlying speciation via character displacement in darters (Percidae: Etheostominae).</title>
        <authorList>
            <person name="Moran R.L."/>
            <person name="Catchen J.M."/>
            <person name="Fuller R.C."/>
        </authorList>
    </citation>
    <scope>NUCLEOTIDE SEQUENCE [LARGE SCALE GENOMIC DNA]</scope>
    <source>
        <strain evidence="15">EspeVRDwgs_2016</strain>
        <tissue evidence="15">Muscle</tissue>
    </source>
</reference>
<dbReference type="InterPro" id="IPR036188">
    <property type="entry name" value="FAD/NAD-bd_sf"/>
</dbReference>
<dbReference type="GO" id="GO:0050660">
    <property type="term" value="F:flavin adenine dinucleotide binding"/>
    <property type="evidence" value="ECO:0007669"/>
    <property type="project" value="InterPro"/>
</dbReference>
<comment type="similarity">
    <text evidence="2">Belongs to the MSOX/MTOX family.</text>
</comment>
<comment type="function">
    <text evidence="9">Metabolizes sarcosine, L-pipecolic acid and L-proline.</text>
</comment>